<feature type="region of interest" description="Disordered" evidence="1">
    <location>
        <begin position="178"/>
        <end position="381"/>
    </location>
</feature>
<feature type="compositionally biased region" description="Pro residues" evidence="1">
    <location>
        <begin position="785"/>
        <end position="812"/>
    </location>
</feature>
<dbReference type="PANTHER" id="PTHR24216:SF65">
    <property type="entry name" value="PAXILLIN-LIKE PROTEIN 1"/>
    <property type="match status" value="1"/>
</dbReference>
<gene>
    <name evidence="3" type="ORF">HYH02_004542</name>
</gene>
<evidence type="ECO:0000313" key="4">
    <source>
        <dbReference type="Proteomes" id="UP000613740"/>
    </source>
</evidence>
<sequence>MCGSSHGSPTLTSSSTLAFQQYGTVLGLEITSENAQTNSIDVKKYEAIYGIAGIHGNYPAPPGVRSSMVLGSPATGRTAYNQIEGNSAGSGIRIRTIEACCTPANYVGALTIIFSDNSRKKMGSQQCNKSYVTVTAPANGQLASFRIWMGTQPAVGRTTGGSGSAVAKLVAVWAVPSAVQSPPSPSPPSPRPPSPRPPSPAPPSPQPPSPEPPSPAPPSPQPPSPAPPSPQPPSPQPPSPAPPSPEPPSPEPPSPQPPSPAPPSPAPPSPQPPSPQPPSPAPPSPEPPSPEPPSPEPPSPEPPSPQPPSPAPPSPQPPSPAPPSPEPPSPEPPSPQPPSPAPPSPAPPSPQPPSPEPPSPLPPAPPSPRPPSPPMPPSILFAQPNTTQYFFDDVSYINPDIQSISIRNVLGTVILAQTSYATVSLPSGHNVLYGNRYGNGRVSGTAAESLVTGCCTTGSDPKMNTLLLRQVLWTAVLGIKLGGAKVRVSDPKFIPFAQWLVTTSSTLAGGDKNALKAPPNGVGNNPDWYLSFSTFKEQYNDPRFNKPGSFVVDLYIISAEQAFPTNAAEANLTISSIQSYVRDTGRGLFVVGKDFSYYDTLWNTRNASLVDQTTVGPGGVQRRRRHARALLTSEEEEALEDLRHGAMLLGRPDDFAINFKADPRGVATLEELTRRYQSRQARRSLQSYTVNTLLGPMGISYSATPLPALSTIVVSSTTLTNCQQASIIYIYYLQGKLAMGPADLDVAVKTISIARGSYSLSDPWASQYFWPYQDDIQFYGGVIPNQPPPSPPPPPPVALSPPPSPPPPPPPASATGVANGCYKDNSNARALPYRLGSSTVMTVELCAGWAKNAGWAFIGLQGANCWAGPDLNLCISYGTSSSCTMRCGGNTGQFCGNTGISPMVSSVYQVV</sequence>
<dbReference type="SMART" id="SM00321">
    <property type="entry name" value="WSC"/>
    <property type="match status" value="1"/>
</dbReference>
<feature type="compositionally biased region" description="Pro residues" evidence="1">
    <location>
        <begin position="182"/>
        <end position="377"/>
    </location>
</feature>
<keyword evidence="4" id="KW-1185">Reference proteome</keyword>
<dbReference type="PANTHER" id="PTHR24216">
    <property type="entry name" value="PAXILLIN-RELATED"/>
    <property type="match status" value="1"/>
</dbReference>
<dbReference type="Proteomes" id="UP000613740">
    <property type="component" value="Unassembled WGS sequence"/>
</dbReference>
<dbReference type="InterPro" id="IPR002889">
    <property type="entry name" value="WSC_carb-bd"/>
</dbReference>
<accession>A0A835WMU4</accession>
<dbReference type="AlphaFoldDB" id="A0A835WMU4"/>
<protein>
    <recommendedName>
        <fullName evidence="2">WSC domain-containing protein</fullName>
    </recommendedName>
</protein>
<feature type="region of interest" description="Disordered" evidence="1">
    <location>
        <begin position="781"/>
        <end position="818"/>
    </location>
</feature>
<dbReference type="Pfam" id="PF01822">
    <property type="entry name" value="WSC"/>
    <property type="match status" value="1"/>
</dbReference>
<dbReference type="PROSITE" id="PS51212">
    <property type="entry name" value="WSC"/>
    <property type="match status" value="1"/>
</dbReference>
<reference evidence="3" key="1">
    <citation type="journal article" date="2020" name="bioRxiv">
        <title>Comparative genomics of Chlamydomonas.</title>
        <authorList>
            <person name="Craig R.J."/>
            <person name="Hasan A.R."/>
            <person name="Ness R.W."/>
            <person name="Keightley P.D."/>
        </authorList>
    </citation>
    <scope>NUCLEOTIDE SEQUENCE</scope>
    <source>
        <strain evidence="3">CCAP 11/173</strain>
    </source>
</reference>
<name>A0A835WMU4_9CHLO</name>
<dbReference type="OrthoDB" id="538455at2759"/>
<organism evidence="3 4">
    <name type="scientific">Chlamydomonas schloesseri</name>
    <dbReference type="NCBI Taxonomy" id="2026947"/>
    <lineage>
        <taxon>Eukaryota</taxon>
        <taxon>Viridiplantae</taxon>
        <taxon>Chlorophyta</taxon>
        <taxon>core chlorophytes</taxon>
        <taxon>Chlorophyceae</taxon>
        <taxon>CS clade</taxon>
        <taxon>Chlamydomonadales</taxon>
        <taxon>Chlamydomonadaceae</taxon>
        <taxon>Chlamydomonas</taxon>
    </lineage>
</organism>
<feature type="domain" description="WSC" evidence="2">
    <location>
        <begin position="815"/>
        <end position="911"/>
    </location>
</feature>
<evidence type="ECO:0000313" key="3">
    <source>
        <dbReference type="EMBL" id="KAG2450704.1"/>
    </source>
</evidence>
<dbReference type="EMBL" id="JAEHOD010000010">
    <property type="protein sequence ID" value="KAG2450704.1"/>
    <property type="molecule type" value="Genomic_DNA"/>
</dbReference>
<comment type="caution">
    <text evidence="3">The sequence shown here is derived from an EMBL/GenBank/DDBJ whole genome shotgun (WGS) entry which is preliminary data.</text>
</comment>
<proteinExistence type="predicted"/>
<evidence type="ECO:0000256" key="1">
    <source>
        <dbReference type="SAM" id="MobiDB-lite"/>
    </source>
</evidence>
<evidence type="ECO:0000259" key="2">
    <source>
        <dbReference type="PROSITE" id="PS51212"/>
    </source>
</evidence>